<dbReference type="EMBL" id="ASHR01000031">
    <property type="protein sequence ID" value="ERG63504.1"/>
    <property type="molecule type" value="Genomic_DNA"/>
</dbReference>
<evidence type="ECO:0000313" key="1">
    <source>
        <dbReference type="EMBL" id="ERG63504.1"/>
    </source>
</evidence>
<reference evidence="1 2" key="1">
    <citation type="journal article" date="2013" name="Genome Announc.">
        <title>First draft genome sequence from a member of the genus agrococcus, isolated from modern microbialites.</title>
        <authorList>
            <person name="White R.A.III."/>
            <person name="Grassa C.J."/>
            <person name="Suttle C.A."/>
        </authorList>
    </citation>
    <scope>NUCLEOTIDE SEQUENCE [LARGE SCALE GENOMIC DNA]</scope>
    <source>
        <strain evidence="1 2">RW1</strain>
    </source>
</reference>
<evidence type="ECO:0000313" key="2">
    <source>
        <dbReference type="Proteomes" id="UP000016462"/>
    </source>
</evidence>
<organism evidence="1 2">
    <name type="scientific">Agrococcus pavilionensis RW1</name>
    <dbReference type="NCBI Taxonomy" id="1330458"/>
    <lineage>
        <taxon>Bacteria</taxon>
        <taxon>Bacillati</taxon>
        <taxon>Actinomycetota</taxon>
        <taxon>Actinomycetes</taxon>
        <taxon>Micrococcales</taxon>
        <taxon>Microbacteriaceae</taxon>
        <taxon>Agrococcus</taxon>
    </lineage>
</organism>
<name>U1LME3_9MICO</name>
<dbReference type="RefSeq" id="WP_021011249.1">
    <property type="nucleotide sequence ID" value="NZ_ASHR01000031.1"/>
</dbReference>
<gene>
    <name evidence="1" type="ORF">L332_03415</name>
</gene>
<dbReference type="AlphaFoldDB" id="U1LME3"/>
<sequence>MLATIGIVEPDLEGEPLHRELVAAIRRVGPGASQGTYLSAVRFAIVSEHLAAGRAFAEAKARYERSVSRRVVEEMAKPREDGRRMSLGWAERIADEAAYEHKLAYLVAEKREQTLRKWLEAIQGALDNFRTARADERAADAAHAQGLTGGA</sequence>
<comment type="caution">
    <text evidence="1">The sequence shown here is derived from an EMBL/GenBank/DDBJ whole genome shotgun (WGS) entry which is preliminary data.</text>
</comment>
<proteinExistence type="predicted"/>
<dbReference type="Proteomes" id="UP000016462">
    <property type="component" value="Unassembled WGS sequence"/>
</dbReference>
<protein>
    <submittedName>
        <fullName evidence="1">Uncharacterized protein</fullName>
    </submittedName>
</protein>
<keyword evidence="2" id="KW-1185">Reference proteome</keyword>
<accession>U1LME3</accession>